<dbReference type="Proteomes" id="UP000295293">
    <property type="component" value="Unassembled WGS sequence"/>
</dbReference>
<evidence type="ECO:0000259" key="4">
    <source>
        <dbReference type="Pfam" id="PF00497"/>
    </source>
</evidence>
<reference evidence="5 6" key="1">
    <citation type="submission" date="2019-03" db="EMBL/GenBank/DDBJ databases">
        <title>Genomic Encyclopedia of Type Strains, Phase IV (KMG-IV): sequencing the most valuable type-strain genomes for metagenomic binning, comparative biology and taxonomic classification.</title>
        <authorList>
            <person name="Goeker M."/>
        </authorList>
    </citation>
    <scope>NUCLEOTIDE SEQUENCE [LARGE SCALE GENOMIC DNA]</scope>
    <source>
        <strain evidence="5 6">DSM 21667</strain>
    </source>
</reference>
<comment type="similarity">
    <text evidence="1">Belongs to the bacterial solute-binding protein 3 family.</text>
</comment>
<evidence type="ECO:0000256" key="1">
    <source>
        <dbReference type="ARBA" id="ARBA00010333"/>
    </source>
</evidence>
<proteinExistence type="inferred from homology"/>
<name>A0A4R6YTI8_9GAMM</name>
<keyword evidence="6" id="KW-1185">Reference proteome</keyword>
<sequence length="262" mass="28863">MPCFRLLLPLLLCLPAATAAAQAEVLPLQIQLATLEWPPYVGAELPGQGYAAEVVRAACARGGIEVRFEFMPWARALMLAQQGSYAGVLPEYSNPLRERQFVFSAPFPGGPVGLYKRHGDAIAYARSPAEDLDAALRSLARYRIGTVRDFVNNEVFDRADYLKREESASDTINLRKLQHGRIDLVFIDRWVAEYVLRTDALLKDAALEMLQPPIAEPALHVAWSRTADVVAQARPACDRGLGAIQADGTLSRLREKHGVAMP</sequence>
<dbReference type="SUPFAM" id="SSF53850">
    <property type="entry name" value="Periplasmic binding protein-like II"/>
    <property type="match status" value="1"/>
</dbReference>
<dbReference type="InterPro" id="IPR001638">
    <property type="entry name" value="Solute-binding_3/MltF_N"/>
</dbReference>
<organism evidence="5 6">
    <name type="scientific">Tahibacter aquaticus</name>
    <dbReference type="NCBI Taxonomy" id="520092"/>
    <lineage>
        <taxon>Bacteria</taxon>
        <taxon>Pseudomonadati</taxon>
        <taxon>Pseudomonadota</taxon>
        <taxon>Gammaproteobacteria</taxon>
        <taxon>Lysobacterales</taxon>
        <taxon>Rhodanobacteraceae</taxon>
        <taxon>Tahibacter</taxon>
    </lineage>
</organism>
<evidence type="ECO:0000313" key="5">
    <source>
        <dbReference type="EMBL" id="TDR41604.1"/>
    </source>
</evidence>
<dbReference type="EMBL" id="SNZH01000010">
    <property type="protein sequence ID" value="TDR41604.1"/>
    <property type="molecule type" value="Genomic_DNA"/>
</dbReference>
<feature type="chain" id="PRO_5020259585" evidence="3">
    <location>
        <begin position="22"/>
        <end position="262"/>
    </location>
</feature>
<evidence type="ECO:0000256" key="3">
    <source>
        <dbReference type="SAM" id="SignalP"/>
    </source>
</evidence>
<dbReference type="Gene3D" id="3.40.190.10">
    <property type="entry name" value="Periplasmic binding protein-like II"/>
    <property type="match status" value="2"/>
</dbReference>
<feature type="signal peptide" evidence="3">
    <location>
        <begin position="1"/>
        <end position="21"/>
    </location>
</feature>
<dbReference type="PANTHER" id="PTHR35936">
    <property type="entry name" value="MEMBRANE-BOUND LYTIC MUREIN TRANSGLYCOSYLASE F"/>
    <property type="match status" value="1"/>
</dbReference>
<dbReference type="Pfam" id="PF00497">
    <property type="entry name" value="SBP_bac_3"/>
    <property type="match status" value="1"/>
</dbReference>
<dbReference type="PANTHER" id="PTHR35936:SF25">
    <property type="entry name" value="ABC TRANSPORTER SUBSTRATE-BINDING PROTEIN"/>
    <property type="match status" value="1"/>
</dbReference>
<dbReference type="OrthoDB" id="370676at2"/>
<comment type="caution">
    <text evidence="5">The sequence shown here is derived from an EMBL/GenBank/DDBJ whole genome shotgun (WGS) entry which is preliminary data.</text>
</comment>
<protein>
    <submittedName>
        <fullName evidence="5">Amino acid ABC transporter substrate-binding protein (PAAT family)</fullName>
    </submittedName>
</protein>
<evidence type="ECO:0000256" key="2">
    <source>
        <dbReference type="ARBA" id="ARBA00022729"/>
    </source>
</evidence>
<dbReference type="RefSeq" id="WP_133819687.1">
    <property type="nucleotide sequence ID" value="NZ_SNZH01000010.1"/>
</dbReference>
<feature type="domain" description="Solute-binding protein family 3/N-terminal" evidence="4">
    <location>
        <begin position="45"/>
        <end position="257"/>
    </location>
</feature>
<gene>
    <name evidence="5" type="ORF">DFR29_11087</name>
</gene>
<dbReference type="AlphaFoldDB" id="A0A4R6YTI8"/>
<evidence type="ECO:0000313" key="6">
    <source>
        <dbReference type="Proteomes" id="UP000295293"/>
    </source>
</evidence>
<keyword evidence="2 3" id="KW-0732">Signal</keyword>
<accession>A0A4R6YTI8</accession>